<sequence length="199" mass="23193">LCEQLTVFKEDFDKERTDRAQAQASKADIQKKLDSEKRETSRLKRDIQNLQRQLKVTEDNVQQTLRQNQALQQENTNLRTQIRRDRSTATNMYQPYHPPPPHPMGYHNHAAHVPTHPETEPYEGPVPPYMFNRDTRYMNGYGNEISNRQAVPPEQMPGSWMCPQCTYYNHPKRTVCEMCGQVYTAPYHSTSNVSQVSVL</sequence>
<dbReference type="PANTHER" id="PTHR31882:SF11">
    <property type="entry name" value="HDA1 COMPLEX SUBUNIT 2"/>
    <property type="match status" value="1"/>
</dbReference>
<feature type="compositionally biased region" description="Basic and acidic residues" evidence="6">
    <location>
        <begin position="28"/>
        <end position="43"/>
    </location>
</feature>
<dbReference type="GO" id="GO:0008270">
    <property type="term" value="F:zinc ion binding"/>
    <property type="evidence" value="ECO:0007669"/>
    <property type="project" value="UniProtKB-KW"/>
</dbReference>
<keyword evidence="9" id="KW-1185">Reference proteome</keyword>
<evidence type="ECO:0000259" key="7">
    <source>
        <dbReference type="PROSITE" id="PS50199"/>
    </source>
</evidence>
<dbReference type="SUPFAM" id="SSF90209">
    <property type="entry name" value="Ran binding protein zinc finger-like"/>
    <property type="match status" value="1"/>
</dbReference>
<evidence type="ECO:0000256" key="1">
    <source>
        <dbReference type="ARBA" id="ARBA00022723"/>
    </source>
</evidence>
<dbReference type="PANTHER" id="PTHR31882">
    <property type="entry name" value="TNFAIP3-INTERACTING PROTEIN COILED COIL FAMILY MEMBER"/>
    <property type="match status" value="1"/>
</dbReference>
<dbReference type="Proteomes" id="UP001186944">
    <property type="component" value="Unassembled WGS sequence"/>
</dbReference>
<protein>
    <recommendedName>
        <fullName evidence="7">RanBP2-type domain-containing protein</fullName>
    </recommendedName>
</protein>
<dbReference type="GO" id="GO:0043122">
    <property type="term" value="P:regulation of canonical NF-kappaB signal transduction"/>
    <property type="evidence" value="ECO:0007669"/>
    <property type="project" value="UniProtKB-ARBA"/>
</dbReference>
<evidence type="ECO:0000256" key="2">
    <source>
        <dbReference type="ARBA" id="ARBA00022771"/>
    </source>
</evidence>
<dbReference type="InterPro" id="IPR036443">
    <property type="entry name" value="Znf_RanBP2_sf"/>
</dbReference>
<evidence type="ECO:0000313" key="9">
    <source>
        <dbReference type="Proteomes" id="UP001186944"/>
    </source>
</evidence>
<dbReference type="Gene3D" id="2.30.30.380">
    <property type="entry name" value="Zn-finger domain of Sec23/24"/>
    <property type="match status" value="1"/>
</dbReference>
<comment type="caution">
    <text evidence="8">The sequence shown here is derived from an EMBL/GenBank/DDBJ whole genome shotgun (WGS) entry which is preliminary data.</text>
</comment>
<evidence type="ECO:0000256" key="6">
    <source>
        <dbReference type="SAM" id="MobiDB-lite"/>
    </source>
</evidence>
<keyword evidence="3" id="KW-0862">Zinc</keyword>
<dbReference type="EMBL" id="VSWD01000010">
    <property type="protein sequence ID" value="KAK3089498.1"/>
    <property type="molecule type" value="Genomic_DNA"/>
</dbReference>
<dbReference type="InterPro" id="IPR001876">
    <property type="entry name" value="Znf_RanBP2"/>
</dbReference>
<keyword evidence="1" id="KW-0479">Metal-binding</keyword>
<dbReference type="GO" id="GO:0005737">
    <property type="term" value="C:cytoplasm"/>
    <property type="evidence" value="ECO:0007669"/>
    <property type="project" value="UniProtKB-ARBA"/>
</dbReference>
<dbReference type="PROSITE" id="PS50199">
    <property type="entry name" value="ZF_RANBP2_2"/>
    <property type="match status" value="1"/>
</dbReference>
<accession>A0AA88XPX5</accession>
<dbReference type="GO" id="GO:0006357">
    <property type="term" value="P:regulation of transcription by RNA polymerase II"/>
    <property type="evidence" value="ECO:0007669"/>
    <property type="project" value="TreeGrafter"/>
</dbReference>
<evidence type="ECO:0000313" key="8">
    <source>
        <dbReference type="EMBL" id="KAK3089498.1"/>
    </source>
</evidence>
<keyword evidence="2 5" id="KW-0863">Zinc-finger</keyword>
<dbReference type="PROSITE" id="PS01358">
    <property type="entry name" value="ZF_RANBP2_1"/>
    <property type="match status" value="1"/>
</dbReference>
<feature type="domain" description="RanBP2-type" evidence="7">
    <location>
        <begin position="156"/>
        <end position="185"/>
    </location>
</feature>
<evidence type="ECO:0000256" key="3">
    <source>
        <dbReference type="ARBA" id="ARBA00022833"/>
    </source>
</evidence>
<dbReference type="AlphaFoldDB" id="A0AA88XPX5"/>
<dbReference type="SMART" id="SM00547">
    <property type="entry name" value="ZnF_RBZ"/>
    <property type="match status" value="1"/>
</dbReference>
<name>A0AA88XPX5_PINIB</name>
<dbReference type="Gene3D" id="1.20.5.990">
    <property type="entry name" value="Nemo cc2-lz domain - 1d5 darpin complex"/>
    <property type="match status" value="1"/>
</dbReference>
<gene>
    <name evidence="8" type="ORF">FSP39_004099</name>
</gene>
<dbReference type="GO" id="GO:0071222">
    <property type="term" value="P:cellular response to lipopolysaccharide"/>
    <property type="evidence" value="ECO:0007669"/>
    <property type="project" value="TreeGrafter"/>
</dbReference>
<organism evidence="8 9">
    <name type="scientific">Pinctada imbricata</name>
    <name type="common">Atlantic pearl-oyster</name>
    <name type="synonym">Pinctada martensii</name>
    <dbReference type="NCBI Taxonomy" id="66713"/>
    <lineage>
        <taxon>Eukaryota</taxon>
        <taxon>Metazoa</taxon>
        <taxon>Spiralia</taxon>
        <taxon>Lophotrochozoa</taxon>
        <taxon>Mollusca</taxon>
        <taxon>Bivalvia</taxon>
        <taxon>Autobranchia</taxon>
        <taxon>Pteriomorphia</taxon>
        <taxon>Pterioida</taxon>
        <taxon>Pterioidea</taxon>
        <taxon>Pteriidae</taxon>
        <taxon>Pinctada</taxon>
    </lineage>
</organism>
<proteinExistence type="predicted"/>
<reference evidence="8" key="1">
    <citation type="submission" date="2019-08" db="EMBL/GenBank/DDBJ databases">
        <title>The improved chromosome-level genome for the pearl oyster Pinctada fucata martensii using PacBio sequencing and Hi-C.</title>
        <authorList>
            <person name="Zheng Z."/>
        </authorList>
    </citation>
    <scope>NUCLEOTIDE SEQUENCE</scope>
    <source>
        <strain evidence="8">ZZ-2019</strain>
        <tissue evidence="8">Adductor muscle</tissue>
    </source>
</reference>
<evidence type="ECO:0000256" key="4">
    <source>
        <dbReference type="ARBA" id="ARBA00023054"/>
    </source>
</evidence>
<keyword evidence="4" id="KW-0175">Coiled coil</keyword>
<evidence type="ECO:0000256" key="5">
    <source>
        <dbReference type="PROSITE-ProRule" id="PRU00322"/>
    </source>
</evidence>
<dbReference type="Pfam" id="PF00641">
    <property type="entry name" value="Zn_ribbon_RanBP"/>
    <property type="match status" value="1"/>
</dbReference>
<feature type="non-terminal residue" evidence="8">
    <location>
        <position position="1"/>
    </location>
</feature>
<feature type="region of interest" description="Disordered" evidence="6">
    <location>
        <begin position="15"/>
        <end position="43"/>
    </location>
</feature>